<keyword evidence="1" id="KW-0677">Repeat</keyword>
<evidence type="ECO:0000259" key="3">
    <source>
        <dbReference type="SMART" id="SM00382"/>
    </source>
</evidence>
<dbReference type="SUPFAM" id="SSF52540">
    <property type="entry name" value="P-loop containing nucleoside triphosphate hydrolases"/>
    <property type="match status" value="1"/>
</dbReference>
<feature type="region of interest" description="Disordered" evidence="2">
    <location>
        <begin position="1"/>
        <end position="26"/>
    </location>
</feature>
<dbReference type="Gene3D" id="3.40.50.300">
    <property type="entry name" value="P-loop containing nucleotide triphosphate hydrolases"/>
    <property type="match status" value="1"/>
</dbReference>
<dbReference type="Proteomes" id="UP001390339">
    <property type="component" value="Unassembled WGS sequence"/>
</dbReference>
<dbReference type="InterPro" id="IPR027417">
    <property type="entry name" value="P-loop_NTPase"/>
</dbReference>
<accession>A0ABR2J4E1</accession>
<dbReference type="PANTHER" id="PTHR10039">
    <property type="entry name" value="AMELOGENIN"/>
    <property type="match status" value="1"/>
</dbReference>
<protein>
    <submittedName>
        <fullName evidence="4">AAA ATPase domain-containing protein</fullName>
    </submittedName>
</protein>
<organism evidence="4 5">
    <name type="scientific">Apiospora arundinis</name>
    <dbReference type="NCBI Taxonomy" id="335852"/>
    <lineage>
        <taxon>Eukaryota</taxon>
        <taxon>Fungi</taxon>
        <taxon>Dikarya</taxon>
        <taxon>Ascomycota</taxon>
        <taxon>Pezizomycotina</taxon>
        <taxon>Sordariomycetes</taxon>
        <taxon>Xylariomycetidae</taxon>
        <taxon>Amphisphaeriales</taxon>
        <taxon>Apiosporaceae</taxon>
        <taxon>Apiospora</taxon>
    </lineage>
</organism>
<evidence type="ECO:0000256" key="1">
    <source>
        <dbReference type="ARBA" id="ARBA00022737"/>
    </source>
</evidence>
<feature type="compositionally biased region" description="Polar residues" evidence="2">
    <location>
        <begin position="79"/>
        <end position="92"/>
    </location>
</feature>
<dbReference type="InterPro" id="IPR056884">
    <property type="entry name" value="NPHP3-like_N"/>
</dbReference>
<dbReference type="EMBL" id="JAPCWZ010000003">
    <property type="protein sequence ID" value="KAK8872652.1"/>
    <property type="molecule type" value="Genomic_DNA"/>
</dbReference>
<sequence>MTSTHDPNAEATHPETAATATTSRGTATQLAEVSENHFEGNARTQIGNNHLSNHHITFGHSHHYYGRDSHIAPAVNPASRPTDSEFTPSNSPKDNLLDRQWLYRTYHHVAERYRVDLKACHCNQSSEIDDYLFGFVNTKAFHTWSKQLGDNRHQPLWVSIGANDGVREHTRLALCVLQQAIRNKVAEDCRIFTCSPLDGHHIALPEAYLAEKAQVIGGETTVDIEKLLLSLFFQLMKGGFVKYDDIACHSRPESLVEQFPTLLISALQKMRGRTYVVLDDLTHDIIDQVLGVISAVLETDDISQKCSFIISARASPRTLERREAYPFVESGTEINECLQSLQVPGADLRKDKIVDPAPESNSWVWEHQSLQDLMNSKSGALAIIGKAGSGKSVLAKTILQGLHKYLAQPDGSPGSPIVGEWFYCRRQGEDFTAYISLLKSIVSKFISKNRLLFEHCKEEYRRESTNLPRSWGEAELEGVLRSIIEDGTPLIVVVDAVDESDDKDDKIAKLIESLAGNSSSRTKTIFLSRHRQEFESDFWKSRQLILHKENDHAIQKVVEHGLVELKRIMYGTSMMLKRQSSNEPAE</sequence>
<feature type="domain" description="AAA+ ATPase" evidence="3">
    <location>
        <begin position="377"/>
        <end position="564"/>
    </location>
</feature>
<proteinExistence type="predicted"/>
<dbReference type="SMART" id="SM00382">
    <property type="entry name" value="AAA"/>
    <property type="match status" value="1"/>
</dbReference>
<dbReference type="Pfam" id="PF24883">
    <property type="entry name" value="NPHP3_N"/>
    <property type="match status" value="1"/>
</dbReference>
<evidence type="ECO:0000313" key="5">
    <source>
        <dbReference type="Proteomes" id="UP001390339"/>
    </source>
</evidence>
<feature type="compositionally biased region" description="Low complexity" evidence="2">
    <location>
        <begin position="9"/>
        <end position="26"/>
    </location>
</feature>
<gene>
    <name evidence="4" type="ORF">PGQ11_003166</name>
</gene>
<keyword evidence="5" id="KW-1185">Reference proteome</keyword>
<dbReference type="PANTHER" id="PTHR10039:SF16">
    <property type="entry name" value="GPI INOSITOL-DEACYLASE"/>
    <property type="match status" value="1"/>
</dbReference>
<reference evidence="4 5" key="1">
    <citation type="journal article" date="2024" name="IMA Fungus">
        <title>Apiospora arundinis, a panoply of carbohydrate-active enzymes and secondary metabolites.</title>
        <authorList>
            <person name="Sorensen T."/>
            <person name="Petersen C."/>
            <person name="Muurmann A.T."/>
            <person name="Christiansen J.V."/>
            <person name="Brundto M.L."/>
            <person name="Overgaard C.K."/>
            <person name="Boysen A.T."/>
            <person name="Wollenberg R.D."/>
            <person name="Larsen T.O."/>
            <person name="Sorensen J.L."/>
            <person name="Nielsen K.L."/>
            <person name="Sondergaard T.E."/>
        </authorList>
    </citation>
    <scope>NUCLEOTIDE SEQUENCE [LARGE SCALE GENOMIC DNA]</scope>
    <source>
        <strain evidence="4 5">AAU 773</strain>
    </source>
</reference>
<evidence type="ECO:0000256" key="2">
    <source>
        <dbReference type="SAM" id="MobiDB-lite"/>
    </source>
</evidence>
<evidence type="ECO:0000313" key="4">
    <source>
        <dbReference type="EMBL" id="KAK8872652.1"/>
    </source>
</evidence>
<feature type="region of interest" description="Disordered" evidence="2">
    <location>
        <begin position="71"/>
        <end position="92"/>
    </location>
</feature>
<name>A0ABR2J4E1_9PEZI</name>
<comment type="caution">
    <text evidence="4">The sequence shown here is derived from an EMBL/GenBank/DDBJ whole genome shotgun (WGS) entry which is preliminary data.</text>
</comment>
<dbReference type="InterPro" id="IPR003593">
    <property type="entry name" value="AAA+_ATPase"/>
</dbReference>